<dbReference type="GO" id="GO:0005886">
    <property type="term" value="C:plasma membrane"/>
    <property type="evidence" value="ECO:0007669"/>
    <property type="project" value="UniProtKB-SubCell"/>
</dbReference>
<evidence type="ECO:0000256" key="2">
    <source>
        <dbReference type="ARBA" id="ARBA00022448"/>
    </source>
</evidence>
<keyword evidence="7" id="KW-0406">Ion transport</keyword>
<protein>
    <recommendedName>
        <fullName evidence="9">Multidrug-efflux transporter</fullName>
    </recommendedName>
</protein>
<reference evidence="11 12" key="1">
    <citation type="submission" date="2019-08" db="EMBL/GenBank/DDBJ databases">
        <title>Complete genome sequence of Candidatus Uab amorphum.</title>
        <authorList>
            <person name="Shiratori T."/>
            <person name="Suzuki S."/>
            <person name="Kakizawa Y."/>
            <person name="Ishida K."/>
        </authorList>
    </citation>
    <scope>NUCLEOTIDE SEQUENCE [LARGE SCALE GENOMIC DNA]</scope>
    <source>
        <strain evidence="11 12">SRT547</strain>
    </source>
</reference>
<dbReference type="InterPro" id="IPR002528">
    <property type="entry name" value="MATE_fam"/>
</dbReference>
<name>A0A5S9IRS5_UABAM</name>
<dbReference type="InterPro" id="IPR048279">
    <property type="entry name" value="MdtK-like"/>
</dbReference>
<dbReference type="InterPro" id="IPR050222">
    <property type="entry name" value="MATE_MdtK"/>
</dbReference>
<dbReference type="GO" id="GO:0042910">
    <property type="term" value="F:xenobiotic transmembrane transporter activity"/>
    <property type="evidence" value="ECO:0007669"/>
    <property type="project" value="InterPro"/>
</dbReference>
<accession>A0A5S9IRS5</accession>
<evidence type="ECO:0000256" key="7">
    <source>
        <dbReference type="ARBA" id="ARBA00023065"/>
    </source>
</evidence>
<keyword evidence="3" id="KW-0050">Antiport</keyword>
<evidence type="ECO:0000256" key="5">
    <source>
        <dbReference type="ARBA" id="ARBA00022692"/>
    </source>
</evidence>
<feature type="transmembrane region" description="Helical" evidence="10">
    <location>
        <begin position="420"/>
        <end position="441"/>
    </location>
</feature>
<feature type="transmembrane region" description="Helical" evidence="10">
    <location>
        <begin position="131"/>
        <end position="148"/>
    </location>
</feature>
<organism evidence="11 12">
    <name type="scientific">Uabimicrobium amorphum</name>
    <dbReference type="NCBI Taxonomy" id="2596890"/>
    <lineage>
        <taxon>Bacteria</taxon>
        <taxon>Pseudomonadati</taxon>
        <taxon>Planctomycetota</taxon>
        <taxon>Candidatus Uabimicrobiia</taxon>
        <taxon>Candidatus Uabimicrobiales</taxon>
        <taxon>Candidatus Uabimicrobiaceae</taxon>
        <taxon>Candidatus Uabimicrobium</taxon>
    </lineage>
</organism>
<evidence type="ECO:0000256" key="4">
    <source>
        <dbReference type="ARBA" id="ARBA00022475"/>
    </source>
</evidence>
<evidence type="ECO:0000256" key="6">
    <source>
        <dbReference type="ARBA" id="ARBA00022989"/>
    </source>
</evidence>
<keyword evidence="12" id="KW-1185">Reference proteome</keyword>
<dbReference type="GO" id="GO:0006811">
    <property type="term" value="P:monoatomic ion transport"/>
    <property type="evidence" value="ECO:0007669"/>
    <property type="project" value="UniProtKB-KW"/>
</dbReference>
<evidence type="ECO:0000256" key="9">
    <source>
        <dbReference type="ARBA" id="ARBA00031636"/>
    </source>
</evidence>
<dbReference type="RefSeq" id="WP_151969594.1">
    <property type="nucleotide sequence ID" value="NZ_AP019860.1"/>
</dbReference>
<keyword evidence="6 10" id="KW-1133">Transmembrane helix</keyword>
<feature type="transmembrane region" description="Helical" evidence="10">
    <location>
        <begin position="188"/>
        <end position="213"/>
    </location>
</feature>
<dbReference type="CDD" id="cd13131">
    <property type="entry name" value="MATE_NorM_like"/>
    <property type="match status" value="1"/>
</dbReference>
<keyword evidence="8 10" id="KW-0472">Membrane</keyword>
<evidence type="ECO:0000256" key="8">
    <source>
        <dbReference type="ARBA" id="ARBA00023136"/>
    </source>
</evidence>
<evidence type="ECO:0000256" key="1">
    <source>
        <dbReference type="ARBA" id="ARBA00004651"/>
    </source>
</evidence>
<feature type="transmembrane region" description="Helical" evidence="10">
    <location>
        <begin position="160"/>
        <end position="182"/>
    </location>
</feature>
<evidence type="ECO:0000256" key="10">
    <source>
        <dbReference type="SAM" id="Phobius"/>
    </source>
</evidence>
<dbReference type="PANTHER" id="PTHR43298">
    <property type="entry name" value="MULTIDRUG RESISTANCE PROTEIN NORM-RELATED"/>
    <property type="match status" value="1"/>
</dbReference>
<dbReference type="PANTHER" id="PTHR43298:SF2">
    <property type="entry name" value="FMN_FAD EXPORTER YEEO-RELATED"/>
    <property type="match status" value="1"/>
</dbReference>
<sequence>MNTQKIREEIRKLIPIVTPLALAQITQASISVVDAIMAGNVSALDLAAVSVGGSMWFITTLFITGVLMSVTPSIAHLRGANNSKDIPLVVQQGLYLAIFLGIFGVVVLQNAEPLLQWVKVDPVIIPLAVKYLYAISWGAPLLAIFFVMRSYCEGLGYTRPVFVASSITLVVNIIANYVLIYGKWGFPRLGGVGCGWASTIAIFITVIFMYHYIHKDEHLASFSLFAKLYLPNFAELTKLVRLGFPIGAAILAEASSFSIVAIFVASIGPKEVAAHQISMNVASILFMLPLSVGLGATIRIGHNLGEGSFEKAKTTCFAGVLLAFCIALVNACIIYFLAFVIANMYTNDPLVIKYAVDLMFYAALFQVSDAIQVSVACSLRGYKDTRIPMVMTFFSYWGVAIPLGYFLGLSMENPLGANGFWIGLVSGLSVAAILLSMRLYFVMQNIRRQNDANLVQAHNTIDND</sequence>
<dbReference type="NCBIfam" id="TIGR00797">
    <property type="entry name" value="matE"/>
    <property type="match status" value="1"/>
</dbReference>
<dbReference type="EMBL" id="AP019860">
    <property type="protein sequence ID" value="BBM85495.1"/>
    <property type="molecule type" value="Genomic_DNA"/>
</dbReference>
<comment type="subcellular location">
    <subcellularLocation>
        <location evidence="1">Cell membrane</location>
        <topology evidence="1">Multi-pass membrane protein</topology>
    </subcellularLocation>
</comment>
<dbReference type="PIRSF" id="PIRSF006603">
    <property type="entry name" value="DinF"/>
    <property type="match status" value="1"/>
</dbReference>
<proteinExistence type="predicted"/>
<feature type="transmembrane region" description="Helical" evidence="10">
    <location>
        <begin position="93"/>
        <end position="111"/>
    </location>
</feature>
<keyword evidence="4" id="KW-1003">Cell membrane</keyword>
<keyword evidence="2" id="KW-0813">Transport</keyword>
<feature type="transmembrane region" description="Helical" evidence="10">
    <location>
        <begin position="242"/>
        <end position="265"/>
    </location>
</feature>
<dbReference type="OrthoDB" id="9806302at2"/>
<keyword evidence="5 10" id="KW-0812">Transmembrane</keyword>
<feature type="transmembrane region" description="Helical" evidence="10">
    <location>
        <begin position="53"/>
        <end position="72"/>
    </location>
</feature>
<dbReference type="KEGG" id="uam:UABAM_03864"/>
<dbReference type="GO" id="GO:0015297">
    <property type="term" value="F:antiporter activity"/>
    <property type="evidence" value="ECO:0007669"/>
    <property type="project" value="UniProtKB-KW"/>
</dbReference>
<dbReference type="Proteomes" id="UP000326354">
    <property type="component" value="Chromosome"/>
</dbReference>
<feature type="transmembrane region" description="Helical" evidence="10">
    <location>
        <begin position="389"/>
        <end position="408"/>
    </location>
</feature>
<dbReference type="Pfam" id="PF01554">
    <property type="entry name" value="MatE"/>
    <property type="match status" value="2"/>
</dbReference>
<evidence type="ECO:0000313" key="11">
    <source>
        <dbReference type="EMBL" id="BBM85495.1"/>
    </source>
</evidence>
<dbReference type="AlphaFoldDB" id="A0A5S9IRS5"/>
<feature type="transmembrane region" description="Helical" evidence="10">
    <location>
        <begin position="319"/>
        <end position="346"/>
    </location>
</feature>
<gene>
    <name evidence="11" type="ORF">UABAM_03864</name>
</gene>
<feature type="transmembrane region" description="Helical" evidence="10">
    <location>
        <begin position="277"/>
        <end position="298"/>
    </location>
</feature>
<evidence type="ECO:0000313" key="12">
    <source>
        <dbReference type="Proteomes" id="UP000326354"/>
    </source>
</evidence>
<evidence type="ECO:0000256" key="3">
    <source>
        <dbReference type="ARBA" id="ARBA00022449"/>
    </source>
</evidence>